<dbReference type="Pfam" id="PF01814">
    <property type="entry name" value="Hemerythrin"/>
    <property type="match status" value="1"/>
</dbReference>
<dbReference type="EMBL" id="AP023423">
    <property type="protein sequence ID" value="BCK87666.1"/>
    <property type="molecule type" value="Genomic_DNA"/>
</dbReference>
<dbReference type="NCBIfam" id="NF033749">
    <property type="entry name" value="bact_hemeryth"/>
    <property type="match status" value="1"/>
</dbReference>
<dbReference type="RefSeq" id="WP_237246233.1">
    <property type="nucleotide sequence ID" value="NZ_AP023423.1"/>
</dbReference>
<accession>A0AAN2BZ35</accession>
<dbReference type="KEGG" id="seme:MIZ01_1457"/>
<organism evidence="5 6">
    <name type="scientific">Sideroxyarcus emersonii</name>
    <dbReference type="NCBI Taxonomy" id="2764705"/>
    <lineage>
        <taxon>Bacteria</taxon>
        <taxon>Pseudomonadati</taxon>
        <taxon>Pseudomonadota</taxon>
        <taxon>Betaproteobacteria</taxon>
        <taxon>Nitrosomonadales</taxon>
        <taxon>Gallionellaceae</taxon>
        <taxon>Sideroxyarcus</taxon>
    </lineage>
</organism>
<comment type="similarity">
    <text evidence="1">Belongs to the hemerythrin family.</text>
</comment>
<dbReference type="InterPro" id="IPR012827">
    <property type="entry name" value="Hemerythrin_metal-bd"/>
</dbReference>
<dbReference type="Proteomes" id="UP001320326">
    <property type="component" value="Chromosome"/>
</dbReference>
<evidence type="ECO:0000256" key="3">
    <source>
        <dbReference type="ARBA" id="ARBA00023004"/>
    </source>
</evidence>
<dbReference type="AlphaFoldDB" id="A0AAN2BZ35"/>
<evidence type="ECO:0000313" key="6">
    <source>
        <dbReference type="Proteomes" id="UP001320326"/>
    </source>
</evidence>
<evidence type="ECO:0000259" key="4">
    <source>
        <dbReference type="Pfam" id="PF01814"/>
    </source>
</evidence>
<evidence type="ECO:0000256" key="2">
    <source>
        <dbReference type="ARBA" id="ARBA00022723"/>
    </source>
</evidence>
<name>A0AAN2BZ35_9PROT</name>
<dbReference type="CDD" id="cd12107">
    <property type="entry name" value="Hemerythrin"/>
    <property type="match status" value="1"/>
</dbReference>
<dbReference type="SUPFAM" id="SSF47188">
    <property type="entry name" value="Hemerythrin-like"/>
    <property type="match status" value="1"/>
</dbReference>
<dbReference type="NCBIfam" id="TIGR02481">
    <property type="entry name" value="hemeryth_dom"/>
    <property type="match status" value="1"/>
</dbReference>
<keyword evidence="3" id="KW-0408">Iron</keyword>
<keyword evidence="2" id="KW-0479">Metal-binding</keyword>
<keyword evidence="6" id="KW-1185">Reference proteome</keyword>
<dbReference type="InterPro" id="IPR012312">
    <property type="entry name" value="Hemerythrin-like"/>
</dbReference>
<dbReference type="PANTHER" id="PTHR37164:SF1">
    <property type="entry name" value="BACTERIOHEMERYTHRIN"/>
    <property type="match status" value="1"/>
</dbReference>
<evidence type="ECO:0000256" key="1">
    <source>
        <dbReference type="ARBA" id="ARBA00010587"/>
    </source>
</evidence>
<sequence length="141" mass="16326">MSLVWRAQLSVGNNIIDSDHKYLIEIINKVEQALVKRNRNELSAALDSLTQYSRVHFDREEKIAAAVKYTQVPHLNQSHQELLKQLDQMKGEIAAMGPDWSAEATEHFTGFLRDWLINHVIKEDLLMKPVLQKYSPTFDPR</sequence>
<dbReference type="Gene3D" id="1.20.120.50">
    <property type="entry name" value="Hemerythrin-like"/>
    <property type="match status" value="1"/>
</dbReference>
<dbReference type="GO" id="GO:0046872">
    <property type="term" value="F:metal ion binding"/>
    <property type="evidence" value="ECO:0007669"/>
    <property type="project" value="UniProtKB-KW"/>
</dbReference>
<evidence type="ECO:0000313" key="5">
    <source>
        <dbReference type="EMBL" id="BCK87666.1"/>
    </source>
</evidence>
<proteinExistence type="inferred from homology"/>
<gene>
    <name evidence="5" type="ORF">MIZ01_1457</name>
</gene>
<dbReference type="InterPro" id="IPR035938">
    <property type="entry name" value="Hemerythrin-like_sf"/>
</dbReference>
<dbReference type="PANTHER" id="PTHR37164">
    <property type="entry name" value="BACTERIOHEMERYTHRIN"/>
    <property type="match status" value="1"/>
</dbReference>
<dbReference type="InterPro" id="IPR050669">
    <property type="entry name" value="Hemerythrin"/>
</dbReference>
<feature type="domain" description="Hemerythrin-like" evidence="4">
    <location>
        <begin position="13"/>
        <end position="131"/>
    </location>
</feature>
<reference evidence="5 6" key="1">
    <citation type="journal article" date="2022" name="Int. J. Syst. Evol. Microbiol.">
        <title>&lt;i&gt;Sideroxyarcus emersonii&lt;/i&gt; gen. nov. sp. nov., a neutrophilic, microaerobic iron- and thiosulfate-oxidizing bacterium isolated from iron-rich wetland sediment.</title>
        <authorList>
            <person name="Kato S."/>
            <person name="Itoh T."/>
            <person name="Iino T."/>
            <person name="Ohkuma M."/>
        </authorList>
    </citation>
    <scope>NUCLEOTIDE SEQUENCE [LARGE SCALE GENOMIC DNA]</scope>
    <source>
        <strain evidence="5 6">MIZ01</strain>
    </source>
</reference>
<protein>
    <submittedName>
        <fullName evidence="5">Bacteriohemerythrin</fullName>
    </submittedName>
</protein>